<dbReference type="Pfam" id="PF11104">
    <property type="entry name" value="PilM_2"/>
    <property type="match status" value="1"/>
</dbReference>
<sequence>MKFNKIFEAFPPPKFLNIPFAGLSISDSAIHCIQFGKKDGRIYIEKYAEVELSPGTIVSGEMHDKEKVLNIWKTLKKDLGFEHVKISLPEEKVYIFTAKIPIVKPEEVLSAVESKMEESVPVSQSELLFDYVVVDHRDKGHLDVVVTALPISVIDMYVGMAETAGLSLLALGIESQAITRALLPKGSRGTSLLVHFGKEKVGLYVESDRLVRFTSTILLQRGPIPNPDFLSQEVKKLYTYWHTLKENLDKPEKKITQIIVVGENIPEWVILTLSNQSGTPIVLGNVWTNAFDVNLFTPAIPFPDSLRYGPAVGLALPSDTLI</sequence>
<dbReference type="InterPro" id="IPR050696">
    <property type="entry name" value="FtsA/MreB"/>
</dbReference>
<accession>A0A1G2UVZ9</accession>
<reference evidence="1 2" key="1">
    <citation type="journal article" date="2016" name="Nat. Commun.">
        <title>Thousands of microbial genomes shed light on interconnected biogeochemical processes in an aquifer system.</title>
        <authorList>
            <person name="Anantharaman K."/>
            <person name="Brown C.T."/>
            <person name="Hug L.A."/>
            <person name="Sharon I."/>
            <person name="Castelle C.J."/>
            <person name="Probst A.J."/>
            <person name="Thomas B.C."/>
            <person name="Singh A."/>
            <person name="Wilkins M.J."/>
            <person name="Karaoz U."/>
            <person name="Brodie E.L."/>
            <person name="Williams K.H."/>
            <person name="Hubbard S.S."/>
            <person name="Banfield J.F."/>
        </authorList>
    </citation>
    <scope>NUCLEOTIDE SEQUENCE [LARGE SCALE GENOMIC DNA]</scope>
</reference>
<name>A0A1G2UVZ9_9BACT</name>
<evidence type="ECO:0008006" key="3">
    <source>
        <dbReference type="Google" id="ProtNLM"/>
    </source>
</evidence>
<dbReference type="Proteomes" id="UP000177154">
    <property type="component" value="Unassembled WGS sequence"/>
</dbReference>
<dbReference type="InterPro" id="IPR043129">
    <property type="entry name" value="ATPase_NBD"/>
</dbReference>
<protein>
    <recommendedName>
        <fullName evidence="3">SHS2 domain-containing protein</fullName>
    </recommendedName>
</protein>
<evidence type="ECO:0000313" key="1">
    <source>
        <dbReference type="EMBL" id="OHB13580.1"/>
    </source>
</evidence>
<organism evidence="1 2">
    <name type="scientific">Candidatus Zambryskibacteria bacterium RIFCSPLOWO2_12_39_8</name>
    <dbReference type="NCBI Taxonomy" id="1802774"/>
    <lineage>
        <taxon>Bacteria</taxon>
        <taxon>Candidatus Zambryskiibacteriota</taxon>
    </lineage>
</organism>
<dbReference type="PANTHER" id="PTHR32432">
    <property type="entry name" value="CELL DIVISION PROTEIN FTSA-RELATED"/>
    <property type="match status" value="1"/>
</dbReference>
<dbReference type="InterPro" id="IPR005883">
    <property type="entry name" value="PilM"/>
</dbReference>
<dbReference type="Gene3D" id="3.30.420.40">
    <property type="match status" value="1"/>
</dbReference>
<dbReference type="AlphaFoldDB" id="A0A1G2UVZ9"/>
<dbReference type="SUPFAM" id="SSF53067">
    <property type="entry name" value="Actin-like ATPase domain"/>
    <property type="match status" value="1"/>
</dbReference>
<comment type="caution">
    <text evidence="1">The sequence shown here is derived from an EMBL/GenBank/DDBJ whole genome shotgun (WGS) entry which is preliminary data.</text>
</comment>
<dbReference type="EMBL" id="MHWR01000013">
    <property type="protein sequence ID" value="OHB13580.1"/>
    <property type="molecule type" value="Genomic_DNA"/>
</dbReference>
<proteinExistence type="predicted"/>
<evidence type="ECO:0000313" key="2">
    <source>
        <dbReference type="Proteomes" id="UP000177154"/>
    </source>
</evidence>
<gene>
    <name evidence="1" type="ORF">A2Y49_03300</name>
</gene>
<dbReference type="PANTHER" id="PTHR32432:SF3">
    <property type="entry name" value="ETHANOLAMINE UTILIZATION PROTEIN EUTJ"/>
    <property type="match status" value="1"/>
</dbReference>